<dbReference type="PROSITE" id="PS00028">
    <property type="entry name" value="ZINC_FINGER_C2H2_1"/>
    <property type="match status" value="1"/>
</dbReference>
<dbReference type="InterPro" id="IPR013087">
    <property type="entry name" value="Znf_C2H2_type"/>
</dbReference>
<dbReference type="GO" id="GO:0003677">
    <property type="term" value="F:DNA binding"/>
    <property type="evidence" value="ECO:0007669"/>
    <property type="project" value="InterPro"/>
</dbReference>
<keyword evidence="4" id="KW-0663">Pyridoxal phosphate</keyword>
<keyword evidence="6" id="KW-0479">Metal-binding</keyword>
<evidence type="ECO:0000256" key="7">
    <source>
        <dbReference type="SAM" id="MobiDB-lite"/>
    </source>
</evidence>
<dbReference type="GO" id="GO:0016740">
    <property type="term" value="F:transferase activity"/>
    <property type="evidence" value="ECO:0007669"/>
    <property type="project" value="UniProtKB-KW"/>
</dbReference>
<feature type="compositionally biased region" description="Low complexity" evidence="7">
    <location>
        <begin position="143"/>
        <end position="159"/>
    </location>
</feature>
<dbReference type="AlphaFoldDB" id="A0A0G4NBG7"/>
<reference evidence="10" key="1">
    <citation type="submission" date="2015-05" db="EMBL/GenBank/DDBJ databases">
        <authorList>
            <person name="Fogelqvist Johan"/>
        </authorList>
    </citation>
    <scope>NUCLEOTIDE SEQUENCE [LARGE SCALE GENOMIC DNA]</scope>
</reference>
<gene>
    <name evidence="9" type="ORF">BN1723_005946</name>
</gene>
<name>A0A0G4NBG7_VERLO</name>
<dbReference type="InterPro" id="IPR001917">
    <property type="entry name" value="Aminotrans_II_pyridoxalP_BS"/>
</dbReference>
<dbReference type="GO" id="GO:0009102">
    <property type="term" value="P:biotin biosynthetic process"/>
    <property type="evidence" value="ECO:0007669"/>
    <property type="project" value="TreeGrafter"/>
</dbReference>
<dbReference type="Proteomes" id="UP000045706">
    <property type="component" value="Unassembled WGS sequence"/>
</dbReference>
<dbReference type="Pfam" id="PF00155">
    <property type="entry name" value="Aminotran_1_2"/>
    <property type="match status" value="1"/>
</dbReference>
<accession>A0A0G4NBG7</accession>
<proteinExistence type="inferred from homology"/>
<dbReference type="GO" id="GO:0008270">
    <property type="term" value="F:zinc ion binding"/>
    <property type="evidence" value="ECO:0007669"/>
    <property type="project" value="UniProtKB-KW"/>
</dbReference>
<evidence type="ECO:0000256" key="6">
    <source>
        <dbReference type="PROSITE-ProRule" id="PRU00042"/>
    </source>
</evidence>
<dbReference type="PROSITE" id="PS50157">
    <property type="entry name" value="ZINC_FINGER_C2H2_2"/>
    <property type="match status" value="1"/>
</dbReference>
<dbReference type="Gene3D" id="3.90.1150.10">
    <property type="entry name" value="Aspartate Aminotransferase, domain 1"/>
    <property type="match status" value="1"/>
</dbReference>
<dbReference type="InterPro" id="IPR050087">
    <property type="entry name" value="AON_synthase_class-II"/>
</dbReference>
<evidence type="ECO:0000256" key="4">
    <source>
        <dbReference type="ARBA" id="ARBA00022898"/>
    </source>
</evidence>
<dbReference type="PANTHER" id="PTHR13693">
    <property type="entry name" value="CLASS II AMINOTRANSFERASE/8-AMINO-7-OXONONANOATE SYNTHASE"/>
    <property type="match status" value="1"/>
</dbReference>
<evidence type="ECO:0000256" key="2">
    <source>
        <dbReference type="ARBA" id="ARBA00010008"/>
    </source>
</evidence>
<dbReference type="PANTHER" id="PTHR13693:SF77">
    <property type="entry name" value="8-AMINO-7-OXONONANOATE SYNTHASE"/>
    <property type="match status" value="1"/>
</dbReference>
<comment type="similarity">
    <text evidence="2">Belongs to the class-II pyridoxal-phosphate-dependent aminotransferase family. BioF subfamily.</text>
</comment>
<evidence type="ECO:0000313" key="9">
    <source>
        <dbReference type="EMBL" id="CRK43961.1"/>
    </source>
</evidence>
<dbReference type="EMBL" id="CVQI01033717">
    <property type="protein sequence ID" value="CRK43961.1"/>
    <property type="molecule type" value="Genomic_DNA"/>
</dbReference>
<dbReference type="Pfam" id="PF04082">
    <property type="entry name" value="Fungal_trans"/>
    <property type="match status" value="1"/>
</dbReference>
<dbReference type="GO" id="GO:0030170">
    <property type="term" value="F:pyridoxal phosphate binding"/>
    <property type="evidence" value="ECO:0007669"/>
    <property type="project" value="InterPro"/>
</dbReference>
<evidence type="ECO:0000256" key="1">
    <source>
        <dbReference type="ARBA" id="ARBA00001933"/>
    </source>
</evidence>
<keyword evidence="5" id="KW-0539">Nucleus</keyword>
<dbReference type="InterPro" id="IPR007219">
    <property type="entry name" value="XnlR_reg_dom"/>
</dbReference>
<keyword evidence="6" id="KW-0862">Zinc</keyword>
<evidence type="ECO:0000313" key="10">
    <source>
        <dbReference type="Proteomes" id="UP000045706"/>
    </source>
</evidence>
<protein>
    <recommendedName>
        <fullName evidence="8">C2H2-type domain-containing protein</fullName>
    </recommendedName>
</protein>
<dbReference type="Gene3D" id="3.40.640.10">
    <property type="entry name" value="Type I PLP-dependent aspartate aminotransferase-like (Major domain)"/>
    <property type="match status" value="1"/>
</dbReference>
<feature type="domain" description="C2H2-type" evidence="8">
    <location>
        <begin position="97"/>
        <end position="121"/>
    </location>
</feature>
<keyword evidence="6" id="KW-0863">Zinc-finger</keyword>
<dbReference type="InterPro" id="IPR015424">
    <property type="entry name" value="PyrdxlP-dep_Trfase"/>
</dbReference>
<dbReference type="InterPro" id="IPR015421">
    <property type="entry name" value="PyrdxlP-dep_Trfase_major"/>
</dbReference>
<dbReference type="InterPro" id="IPR015422">
    <property type="entry name" value="PyrdxlP-dep_Trfase_small"/>
</dbReference>
<dbReference type="SUPFAM" id="SSF53383">
    <property type="entry name" value="PLP-dependent transferases"/>
    <property type="match status" value="1"/>
</dbReference>
<evidence type="ECO:0000256" key="5">
    <source>
        <dbReference type="ARBA" id="ARBA00023242"/>
    </source>
</evidence>
<sequence>MSSSSSLERALRQRLEERKSKSQLRRLTSFPSTSVDFSSNSYLSLSVVPEVQKAYIAHLEQLTASNPRTSILGSSGSRLLTLELSISTGINAPKEIFRCEEPGCDQKFVRADLLARHKKRHFTSSYIPRNRTFSLKSSHPELAATSSAPAPNTTSTAGAVPRTQFPSHTSSGPHDAAILLTPDSEPAPRLAQASSWPPSQPTMHGLDMNMGSKTAYYGREAVTMAAESSTMLPFDNGFQADGHLSENFAMWLFDAQAGWNELNAVANMPFLEGGLESTFSCNRCPIFLVMVMLALGAASLRASDTTSTYVEYGGFADVIISSVRWEIVTAEDANPPVALWVAQALLLLEYYETLFSFRKFHERAHIYHSATLTLLRRGSPLIGKAGTLERDVAAFHHAPAGLLFNSGFDANVGLFSCVPQPGDVVVYDELVHASAHDGMRMSRAAQRLPFKHNTVSPARRPHPLGYTPPARQSLGEILAALTQGASGQEVRAGTRNVFVAVEAVYSMDGDVAPLREIVACIKQHLPRGNCRLIVDEAHSTGLFGLQGRGLVCELGLERDVFARLHTFGKAMGASGAMILCAPVVKEYLINYARTLIYTTAMSPASLAGIRVTYDFVATEMADELRRRLRKLIGYTHGLFVSICARYGAAPRPLVRVDAGLPSSPIIPLLTSHPRSLASYCQERGYIIRPIVAPTVPKGSERVRVCLHAANTKEEVEGLARVVEEWVLKTQKEGLQETQPQVRKAHL</sequence>
<organism evidence="9 10">
    <name type="scientific">Verticillium longisporum</name>
    <name type="common">Verticillium dahliae var. longisporum</name>
    <dbReference type="NCBI Taxonomy" id="100787"/>
    <lineage>
        <taxon>Eukaryota</taxon>
        <taxon>Fungi</taxon>
        <taxon>Dikarya</taxon>
        <taxon>Ascomycota</taxon>
        <taxon>Pezizomycotina</taxon>
        <taxon>Sordariomycetes</taxon>
        <taxon>Hypocreomycetidae</taxon>
        <taxon>Glomerellales</taxon>
        <taxon>Plectosphaerellaceae</taxon>
        <taxon>Verticillium</taxon>
    </lineage>
</organism>
<comment type="cofactor">
    <cofactor evidence="1">
        <name>pyridoxal 5'-phosphate</name>
        <dbReference type="ChEBI" id="CHEBI:597326"/>
    </cofactor>
</comment>
<dbReference type="InterPro" id="IPR004839">
    <property type="entry name" value="Aminotransferase_I/II_large"/>
</dbReference>
<dbReference type="SMART" id="SM00355">
    <property type="entry name" value="ZnF_C2H2"/>
    <property type="match status" value="1"/>
</dbReference>
<evidence type="ECO:0000256" key="3">
    <source>
        <dbReference type="ARBA" id="ARBA00022679"/>
    </source>
</evidence>
<evidence type="ECO:0000259" key="8">
    <source>
        <dbReference type="PROSITE" id="PS50157"/>
    </source>
</evidence>
<dbReference type="PROSITE" id="PS00599">
    <property type="entry name" value="AA_TRANSFER_CLASS_2"/>
    <property type="match status" value="1"/>
</dbReference>
<dbReference type="GO" id="GO:0006351">
    <property type="term" value="P:DNA-templated transcription"/>
    <property type="evidence" value="ECO:0007669"/>
    <property type="project" value="InterPro"/>
</dbReference>
<keyword evidence="3" id="KW-0808">Transferase</keyword>
<feature type="region of interest" description="Disordered" evidence="7">
    <location>
        <begin position="139"/>
        <end position="181"/>
    </location>
</feature>